<name>A0A2M7ASC0_9BACT</name>
<gene>
    <name evidence="1" type="ORF">COS78_01925</name>
</gene>
<comment type="caution">
    <text evidence="1">The sequence shown here is derived from an EMBL/GenBank/DDBJ whole genome shotgun (WGS) entry which is preliminary data.</text>
</comment>
<dbReference type="AlphaFoldDB" id="A0A2M7ASC0"/>
<dbReference type="Gene3D" id="3.30.2310.20">
    <property type="entry name" value="RelE-like"/>
    <property type="match status" value="1"/>
</dbReference>
<dbReference type="EMBL" id="PEWA01000023">
    <property type="protein sequence ID" value="PIU73514.1"/>
    <property type="molecule type" value="Genomic_DNA"/>
</dbReference>
<evidence type="ECO:0000313" key="1">
    <source>
        <dbReference type="EMBL" id="PIU73514.1"/>
    </source>
</evidence>
<evidence type="ECO:0000313" key="2">
    <source>
        <dbReference type="Proteomes" id="UP000231407"/>
    </source>
</evidence>
<reference evidence="2" key="1">
    <citation type="submission" date="2017-09" db="EMBL/GenBank/DDBJ databases">
        <title>Depth-based differentiation of microbial function through sediment-hosted aquifers and enrichment of novel symbionts in the deep terrestrial subsurface.</title>
        <authorList>
            <person name="Probst A.J."/>
            <person name="Ladd B."/>
            <person name="Jarett J.K."/>
            <person name="Geller-Mcgrath D.E."/>
            <person name="Sieber C.M.K."/>
            <person name="Emerson J.B."/>
            <person name="Anantharaman K."/>
            <person name="Thomas B.C."/>
            <person name="Malmstrom R."/>
            <person name="Stieglmeier M."/>
            <person name="Klingl A."/>
            <person name="Woyke T."/>
            <person name="Ryan C.M."/>
            <person name="Banfield J.F."/>
        </authorList>
    </citation>
    <scope>NUCLEOTIDE SEQUENCE [LARGE SCALE GENOMIC DNA]</scope>
</reference>
<dbReference type="SUPFAM" id="SSF143011">
    <property type="entry name" value="RelE-like"/>
    <property type="match status" value="1"/>
</dbReference>
<dbReference type="InterPro" id="IPR035093">
    <property type="entry name" value="RelE/ParE_toxin_dom_sf"/>
</dbReference>
<protein>
    <submittedName>
        <fullName evidence="1">Type II toxin-antitoxin system mRNA interferase toxin, RelE/StbE family</fullName>
    </submittedName>
</protein>
<organism evidence="1 2">
    <name type="scientific">Candidatus Shapirobacteria bacterium CG06_land_8_20_14_3_00_40_12</name>
    <dbReference type="NCBI Taxonomy" id="1974881"/>
    <lineage>
        <taxon>Bacteria</taxon>
        <taxon>Candidatus Shapironibacteriota</taxon>
    </lineage>
</organism>
<proteinExistence type="predicted"/>
<accession>A0A2M7ASC0</accession>
<sequence>MFTLNPSPKFVRQLAKLTKKNNLLKDCISVVLKTMRNDPFFESLKTRKVLITDRSYWSSRVSGDLRIIWNFNQNQIKIINLYNIGGHTGQNKVYK</sequence>
<dbReference type="Proteomes" id="UP000231407">
    <property type="component" value="Unassembled WGS sequence"/>
</dbReference>